<keyword evidence="2" id="KW-1185">Reference proteome</keyword>
<sequence length="211" mass="24984">MNLKFSEIMIEAIIFDFGDVFINIDNEVCMNELKKLGLKEWNDDLAELNIQYETGKIDELEFFSGFQKHIPNHDVVEIRTAWNSLLQDFPLERLEFLQMLSSRFKLYLLSNTDRTHIEKFEHKFGMSFARDFYSCFEKVYFSFEFGFRKPDEKAFQFIINNHNLTPKKTLFVDDNINNILGAQKLGLKTWHLDPKKEDVTQLPLILNAVHD</sequence>
<dbReference type="SFLD" id="SFLDG01129">
    <property type="entry name" value="C1.5:_HAD__Beta-PGM__Phosphata"/>
    <property type="match status" value="1"/>
</dbReference>
<dbReference type="Gene3D" id="3.40.50.1000">
    <property type="entry name" value="HAD superfamily/HAD-like"/>
    <property type="match status" value="1"/>
</dbReference>
<organism evidence="1 2">
    <name type="scientific">Flavobacterium okayamense</name>
    <dbReference type="NCBI Taxonomy" id="2830782"/>
    <lineage>
        <taxon>Bacteria</taxon>
        <taxon>Pseudomonadati</taxon>
        <taxon>Bacteroidota</taxon>
        <taxon>Flavobacteriia</taxon>
        <taxon>Flavobacteriales</taxon>
        <taxon>Flavobacteriaceae</taxon>
        <taxon>Flavobacterium</taxon>
    </lineage>
</organism>
<dbReference type="EMBL" id="AP024749">
    <property type="protein sequence ID" value="BCY29703.1"/>
    <property type="molecule type" value="Genomic_DNA"/>
</dbReference>
<dbReference type="Pfam" id="PF00702">
    <property type="entry name" value="Hydrolase"/>
    <property type="match status" value="1"/>
</dbReference>
<dbReference type="NCBIfam" id="TIGR01509">
    <property type="entry name" value="HAD-SF-IA-v3"/>
    <property type="match status" value="1"/>
</dbReference>
<dbReference type="SFLD" id="SFLDS00003">
    <property type="entry name" value="Haloacid_Dehalogenase"/>
    <property type="match status" value="1"/>
</dbReference>
<gene>
    <name evidence="1" type="ORF">KK2020170_25710</name>
</gene>
<name>A0ABM7SAG1_9FLAO</name>
<proteinExistence type="predicted"/>
<dbReference type="CDD" id="cd02603">
    <property type="entry name" value="HAD_sEH-N_like"/>
    <property type="match status" value="1"/>
</dbReference>
<dbReference type="InterPro" id="IPR023198">
    <property type="entry name" value="PGP-like_dom2"/>
</dbReference>
<dbReference type="InterPro" id="IPR036412">
    <property type="entry name" value="HAD-like_sf"/>
</dbReference>
<dbReference type="Gene3D" id="1.10.150.240">
    <property type="entry name" value="Putative phosphatase, domain 2"/>
    <property type="match status" value="1"/>
</dbReference>
<evidence type="ECO:0000313" key="2">
    <source>
        <dbReference type="Proteomes" id="UP000825258"/>
    </source>
</evidence>
<protein>
    <submittedName>
        <fullName evidence="1">Haloacid dehalogenase</fullName>
    </submittedName>
</protein>
<dbReference type="SUPFAM" id="SSF56784">
    <property type="entry name" value="HAD-like"/>
    <property type="match status" value="1"/>
</dbReference>
<evidence type="ECO:0000313" key="1">
    <source>
        <dbReference type="EMBL" id="BCY29703.1"/>
    </source>
</evidence>
<dbReference type="PANTHER" id="PTHR43611:SF3">
    <property type="entry name" value="FLAVIN MONONUCLEOTIDE HYDROLASE 1, CHLOROPLATIC"/>
    <property type="match status" value="1"/>
</dbReference>
<dbReference type="InterPro" id="IPR006439">
    <property type="entry name" value="HAD-SF_hydro_IA"/>
</dbReference>
<dbReference type="InterPro" id="IPR023214">
    <property type="entry name" value="HAD_sf"/>
</dbReference>
<dbReference type="PANTHER" id="PTHR43611">
    <property type="entry name" value="ALPHA-D-GLUCOSE 1-PHOSPHATE PHOSPHATASE"/>
    <property type="match status" value="1"/>
</dbReference>
<dbReference type="Proteomes" id="UP000825258">
    <property type="component" value="Chromosome"/>
</dbReference>
<reference evidence="1 2" key="1">
    <citation type="submission" date="2021-06" db="EMBL/GenBank/DDBJ databases">
        <title>Whole genome sequences of Flavobacterium sp. KK2020170 and assembly.</title>
        <authorList>
            <person name="Kitahara K."/>
            <person name="Miyoshi S."/>
            <person name="Uesaka K."/>
        </authorList>
    </citation>
    <scope>NUCLEOTIDE SEQUENCE [LARGE SCALE GENOMIC DNA]</scope>
    <source>
        <strain evidence="1 2">KK2020170</strain>
    </source>
</reference>
<dbReference type="RefSeq" id="WP_315861810.1">
    <property type="nucleotide sequence ID" value="NZ_AP024749.1"/>
</dbReference>
<accession>A0ABM7SAG1</accession>